<evidence type="ECO:0000256" key="6">
    <source>
        <dbReference type="ARBA" id="ARBA00022741"/>
    </source>
</evidence>
<dbReference type="Proteomes" id="UP000749740">
    <property type="component" value="Unassembled WGS sequence"/>
</dbReference>
<dbReference type="Gene3D" id="3.40.1110.10">
    <property type="entry name" value="Calcium-transporting ATPase, cytoplasmic domain N"/>
    <property type="match status" value="1"/>
</dbReference>
<dbReference type="NCBIfam" id="TIGR01494">
    <property type="entry name" value="ATPase_P-type"/>
    <property type="match status" value="1"/>
</dbReference>
<dbReference type="InterPro" id="IPR023299">
    <property type="entry name" value="ATPase_P-typ_cyto_dom_N"/>
</dbReference>
<evidence type="ECO:0000256" key="8">
    <source>
        <dbReference type="ARBA" id="ARBA00022967"/>
    </source>
</evidence>
<evidence type="ECO:0000256" key="10">
    <source>
        <dbReference type="ARBA" id="ARBA00023136"/>
    </source>
</evidence>
<feature type="transmembrane region" description="Helical" evidence="11">
    <location>
        <begin position="187"/>
        <end position="206"/>
    </location>
</feature>
<name>A0A9Q3QV26_9HYPH</name>
<dbReference type="Gene3D" id="3.40.50.1000">
    <property type="entry name" value="HAD superfamily/HAD-like"/>
    <property type="match status" value="1"/>
</dbReference>
<feature type="transmembrane region" description="Helical" evidence="11">
    <location>
        <begin position="117"/>
        <end position="136"/>
    </location>
</feature>
<keyword evidence="9 11" id="KW-1133">Transmembrane helix</keyword>
<evidence type="ECO:0000313" key="16">
    <source>
        <dbReference type="Proteomes" id="UP000749740"/>
    </source>
</evidence>
<reference evidence="15" key="1">
    <citation type="submission" date="2020-04" db="EMBL/GenBank/DDBJ databases">
        <title>Global-level population genomics: horizontal gene transfer, symbiosis and evolution in Rhizobia.</title>
        <authorList>
            <person name="Gai Y."/>
        </authorList>
    </citation>
    <scope>NUCLEOTIDE SEQUENCE</scope>
    <source>
        <strain evidence="15">BLR57</strain>
    </source>
</reference>
<gene>
    <name evidence="15" type="ORF">HJB63_02400</name>
</gene>
<dbReference type="RefSeq" id="WP_221106067.1">
    <property type="nucleotide sequence ID" value="NZ_JABDXY010000005.1"/>
</dbReference>
<dbReference type="EMBL" id="JABDYC010000001">
    <property type="protein sequence ID" value="MBX5021439.1"/>
    <property type="molecule type" value="Genomic_DNA"/>
</dbReference>
<dbReference type="CDD" id="cd02094">
    <property type="entry name" value="P-type_ATPase_Cu-like"/>
    <property type="match status" value="1"/>
</dbReference>
<dbReference type="Gene3D" id="2.70.150.10">
    <property type="entry name" value="Calcium-transporting ATPase, cytoplasmic transduction domain A"/>
    <property type="match status" value="1"/>
</dbReference>
<feature type="transmembrane region" description="Helical" evidence="11">
    <location>
        <begin position="710"/>
        <end position="732"/>
    </location>
</feature>
<dbReference type="SFLD" id="SFLDS00003">
    <property type="entry name" value="Haloacid_Dehalogenase"/>
    <property type="match status" value="1"/>
</dbReference>
<keyword evidence="4 11" id="KW-0812">Transmembrane</keyword>
<feature type="compositionally biased region" description="Basic residues" evidence="12">
    <location>
        <begin position="7"/>
        <end position="16"/>
    </location>
</feature>
<feature type="transmembrane region" description="Helical" evidence="11">
    <location>
        <begin position="341"/>
        <end position="363"/>
    </location>
</feature>
<dbReference type="GO" id="GO:0055070">
    <property type="term" value="P:copper ion homeostasis"/>
    <property type="evidence" value="ECO:0007669"/>
    <property type="project" value="TreeGrafter"/>
</dbReference>
<dbReference type="InterPro" id="IPR023298">
    <property type="entry name" value="ATPase_P-typ_TM_dom_sf"/>
</dbReference>
<feature type="transmembrane region" description="Helical" evidence="11">
    <location>
        <begin position="685"/>
        <end position="704"/>
    </location>
</feature>
<dbReference type="InterPro" id="IPR036412">
    <property type="entry name" value="HAD-like_sf"/>
</dbReference>
<keyword evidence="8" id="KW-1278">Translocase</keyword>
<dbReference type="NCBIfam" id="TIGR01525">
    <property type="entry name" value="ATPase-IB_hvy"/>
    <property type="match status" value="1"/>
</dbReference>
<evidence type="ECO:0000256" key="2">
    <source>
        <dbReference type="ARBA" id="ARBA00006024"/>
    </source>
</evidence>
<evidence type="ECO:0000259" key="13">
    <source>
        <dbReference type="Pfam" id="PF00122"/>
    </source>
</evidence>
<evidence type="ECO:0000256" key="11">
    <source>
        <dbReference type="RuleBase" id="RU362081"/>
    </source>
</evidence>
<dbReference type="InterPro" id="IPR008250">
    <property type="entry name" value="ATPase_P-typ_transduc_dom_A_sf"/>
</dbReference>
<evidence type="ECO:0000256" key="7">
    <source>
        <dbReference type="ARBA" id="ARBA00022840"/>
    </source>
</evidence>
<dbReference type="PRINTS" id="PR00943">
    <property type="entry name" value="CUATPASE"/>
</dbReference>
<comment type="caution">
    <text evidence="15">The sequence shown here is derived from an EMBL/GenBank/DDBJ whole genome shotgun (WGS) entry which is preliminary data.</text>
</comment>
<dbReference type="GO" id="GO:0005524">
    <property type="term" value="F:ATP binding"/>
    <property type="evidence" value="ECO:0007669"/>
    <property type="project" value="UniProtKB-UniRule"/>
</dbReference>
<dbReference type="GO" id="GO:0060003">
    <property type="term" value="P:copper ion export"/>
    <property type="evidence" value="ECO:0007669"/>
    <property type="project" value="UniProtKB-ARBA"/>
</dbReference>
<comment type="subcellular location">
    <subcellularLocation>
        <location evidence="1">Cell membrane</location>
        <topology evidence="1">Multi-pass membrane protein</topology>
    </subcellularLocation>
</comment>
<dbReference type="Pfam" id="PF00122">
    <property type="entry name" value="E1-E2_ATPase"/>
    <property type="match status" value="1"/>
</dbReference>
<evidence type="ECO:0000256" key="9">
    <source>
        <dbReference type="ARBA" id="ARBA00022989"/>
    </source>
</evidence>
<dbReference type="InterPro" id="IPR001757">
    <property type="entry name" value="P_typ_ATPase"/>
</dbReference>
<evidence type="ECO:0000256" key="5">
    <source>
        <dbReference type="ARBA" id="ARBA00022723"/>
    </source>
</evidence>
<dbReference type="AlphaFoldDB" id="A0A9Q3QV26"/>
<dbReference type="InterPro" id="IPR027256">
    <property type="entry name" value="P-typ_ATPase_IB"/>
</dbReference>
<organism evidence="15 16">
    <name type="scientific">Rhizobium lentis</name>
    <dbReference type="NCBI Taxonomy" id="1138194"/>
    <lineage>
        <taxon>Bacteria</taxon>
        <taxon>Pseudomonadati</taxon>
        <taxon>Pseudomonadota</taxon>
        <taxon>Alphaproteobacteria</taxon>
        <taxon>Hyphomicrobiales</taxon>
        <taxon>Rhizobiaceae</taxon>
        <taxon>Rhizobium/Agrobacterium group</taxon>
        <taxon>Rhizobium</taxon>
    </lineage>
</organism>
<keyword evidence="7 11" id="KW-0067">ATP-binding</keyword>
<sequence length="740" mass="78325">MTDHNVHAVHTHAGHHHHEEQRPATQAATRPPEAPESVIYTCPMHPQIRQVGPGTCPICGMTLEPEIRTRETGRSAELVDMTRRFWIGLALSLPVLALEMGGHLTNLHMVLGAKLSNWIQLALATPVVLWAGWPFFERAWASIVNRSLNMFTLIAMGTGVAWIYSVVATAAPNIFPDTFRAADGSVSIYFEAAAVITVLVLLGQVLELRAREQTGGAIRALLDLAPKTARRIRHDGSDEDVGLDAVVVGDRLRVRPGEKVPVDGELVEGRSSVDESMITGESMPVTKEIGAKLIGGTMNQSGGFVMRAGKVGRDTMLSQIVRMVAEAQRSRAPIQRLADQVSGWFVPAVILIAVAAFVGWGVWGPEPRFAHGLVAAVAVLIIACPCALGLATPMSIMVGVGRGARMGVLIKNAEALERFEKIDTLVVDKTGTLTEGRPKVTALKAIEGFDEAELLRLAATLERASEHPLAAAIVAAAQERGLALGEAREFDSPVGKGVTGTVDGRNLVIGSHRIMAEAGVDLSSLAAEAETLRGEGATVIYVAIDGKVRGLVAIADPIKATTPQALRSLKEENIRVVMLTGDNRTTAQAVARRLGIDDVEAEILPEDKGKVVARLRSEGRVVAMAGDGVNDAPALAAADVGVAMGTGTDVAIESAGVTLLKGDLQGIARARKLSHATMRNIRQNLFFAFIYNAAGVPVAAGVLYPALGLLLSPIIAAAAMALSSVSVIANSLRLRRSSLD</sequence>
<dbReference type="SFLD" id="SFLDF00027">
    <property type="entry name" value="p-type_atpase"/>
    <property type="match status" value="1"/>
</dbReference>
<dbReference type="GO" id="GO:0005886">
    <property type="term" value="C:plasma membrane"/>
    <property type="evidence" value="ECO:0007669"/>
    <property type="project" value="UniProtKB-SubCell"/>
</dbReference>
<dbReference type="PRINTS" id="PR00119">
    <property type="entry name" value="CATATPASE"/>
</dbReference>
<dbReference type="GO" id="GO:0005507">
    <property type="term" value="F:copper ion binding"/>
    <property type="evidence" value="ECO:0007669"/>
    <property type="project" value="TreeGrafter"/>
</dbReference>
<dbReference type="Pfam" id="PF19335">
    <property type="entry name" value="HMBD"/>
    <property type="match status" value="1"/>
</dbReference>
<feature type="domain" description="Heavy metal binding" evidence="14">
    <location>
        <begin position="40"/>
        <end position="65"/>
    </location>
</feature>
<proteinExistence type="inferred from homology"/>
<feature type="region of interest" description="Disordered" evidence="12">
    <location>
        <begin position="1"/>
        <end position="33"/>
    </location>
</feature>
<evidence type="ECO:0000256" key="4">
    <source>
        <dbReference type="ARBA" id="ARBA00022692"/>
    </source>
</evidence>
<dbReference type="InterPro" id="IPR044492">
    <property type="entry name" value="P_typ_ATPase_HD_dom"/>
</dbReference>
<keyword evidence="6 11" id="KW-0547">Nucleotide-binding</keyword>
<evidence type="ECO:0000313" key="15">
    <source>
        <dbReference type="EMBL" id="MBX5021439.1"/>
    </source>
</evidence>
<dbReference type="InterPro" id="IPR018303">
    <property type="entry name" value="ATPase_P-typ_P_site"/>
</dbReference>
<feature type="domain" description="P-type ATPase A" evidence="13">
    <location>
        <begin position="224"/>
        <end position="324"/>
    </location>
</feature>
<dbReference type="GO" id="GO:0043682">
    <property type="term" value="F:P-type divalent copper transporter activity"/>
    <property type="evidence" value="ECO:0007669"/>
    <property type="project" value="TreeGrafter"/>
</dbReference>
<keyword evidence="3 11" id="KW-1003">Cell membrane</keyword>
<dbReference type="SUPFAM" id="SSF81665">
    <property type="entry name" value="Calcium ATPase, transmembrane domain M"/>
    <property type="match status" value="1"/>
</dbReference>
<dbReference type="PROSITE" id="PS00154">
    <property type="entry name" value="ATPASE_E1_E2"/>
    <property type="match status" value="1"/>
</dbReference>
<dbReference type="Pfam" id="PF00702">
    <property type="entry name" value="Hydrolase"/>
    <property type="match status" value="1"/>
</dbReference>
<dbReference type="SFLD" id="SFLDG00002">
    <property type="entry name" value="C1.7:_P-type_atpase_like"/>
    <property type="match status" value="1"/>
</dbReference>
<keyword evidence="5 11" id="KW-0479">Metal-binding</keyword>
<dbReference type="InterPro" id="IPR059000">
    <property type="entry name" value="ATPase_P-type_domA"/>
</dbReference>
<dbReference type="SUPFAM" id="SSF56784">
    <property type="entry name" value="HAD-like"/>
    <property type="match status" value="1"/>
</dbReference>
<comment type="similarity">
    <text evidence="2 11">Belongs to the cation transport ATPase (P-type) (TC 3.A.3) family. Type IB subfamily.</text>
</comment>
<dbReference type="SUPFAM" id="SSF81653">
    <property type="entry name" value="Calcium ATPase, transduction domain A"/>
    <property type="match status" value="1"/>
</dbReference>
<evidence type="ECO:0000256" key="3">
    <source>
        <dbReference type="ARBA" id="ARBA00022475"/>
    </source>
</evidence>
<dbReference type="FunFam" id="2.70.150.10:FF:000020">
    <property type="entry name" value="Copper-exporting P-type ATPase A"/>
    <property type="match status" value="1"/>
</dbReference>
<evidence type="ECO:0000256" key="1">
    <source>
        <dbReference type="ARBA" id="ARBA00004651"/>
    </source>
</evidence>
<evidence type="ECO:0000259" key="14">
    <source>
        <dbReference type="Pfam" id="PF19335"/>
    </source>
</evidence>
<dbReference type="PANTHER" id="PTHR43520:SF8">
    <property type="entry name" value="P-TYPE CU(+) TRANSPORTER"/>
    <property type="match status" value="1"/>
</dbReference>
<feature type="transmembrane region" description="Helical" evidence="11">
    <location>
        <begin position="85"/>
        <end position="105"/>
    </location>
</feature>
<evidence type="ECO:0000256" key="12">
    <source>
        <dbReference type="SAM" id="MobiDB-lite"/>
    </source>
</evidence>
<protein>
    <submittedName>
        <fullName evidence="15">Copper-translocating P-type ATPase</fullName>
    </submittedName>
</protein>
<dbReference type="InterPro" id="IPR023214">
    <property type="entry name" value="HAD_sf"/>
</dbReference>
<keyword evidence="10 11" id="KW-0472">Membrane</keyword>
<feature type="transmembrane region" description="Helical" evidence="11">
    <location>
        <begin position="369"/>
        <end position="392"/>
    </location>
</feature>
<accession>A0A9Q3QV26</accession>
<dbReference type="PANTHER" id="PTHR43520">
    <property type="entry name" value="ATP7, ISOFORM B"/>
    <property type="match status" value="1"/>
</dbReference>
<dbReference type="GO" id="GO:0016887">
    <property type="term" value="F:ATP hydrolysis activity"/>
    <property type="evidence" value="ECO:0007669"/>
    <property type="project" value="InterPro"/>
</dbReference>
<dbReference type="NCBIfam" id="TIGR01511">
    <property type="entry name" value="ATPase-IB1_Cu"/>
    <property type="match status" value="1"/>
</dbReference>
<dbReference type="InterPro" id="IPR045800">
    <property type="entry name" value="HMBD"/>
</dbReference>
<feature type="transmembrane region" description="Helical" evidence="11">
    <location>
        <begin position="148"/>
        <end position="167"/>
    </location>
</feature>